<keyword evidence="7 8" id="KW-0093">Biotin biosynthesis</keyword>
<comment type="function">
    <text evidence="8">Converts the free carboxyl group of a malonyl-thioester to its methyl ester by transfer of a methyl group from S-adenosyl-L-methionine (SAM). It allows to synthesize pimeloyl-ACP via the fatty acid synthetic pathway.</text>
</comment>
<evidence type="ECO:0000256" key="4">
    <source>
        <dbReference type="ARBA" id="ARBA00022603"/>
    </source>
</evidence>
<dbReference type="InterPro" id="IPR013216">
    <property type="entry name" value="Methyltransf_11"/>
</dbReference>
<gene>
    <name evidence="8 10" type="primary">bioC</name>
    <name evidence="10" type="ORF">Q4568_01985</name>
</gene>
<evidence type="ECO:0000313" key="11">
    <source>
        <dbReference type="Proteomes" id="UP001170624"/>
    </source>
</evidence>
<comment type="similarity">
    <text evidence="8">Belongs to the methyltransferase superfamily.</text>
</comment>
<dbReference type="GO" id="GO:0032259">
    <property type="term" value="P:methylation"/>
    <property type="evidence" value="ECO:0007669"/>
    <property type="project" value="UniProtKB-KW"/>
</dbReference>
<evidence type="ECO:0000256" key="6">
    <source>
        <dbReference type="ARBA" id="ARBA00022691"/>
    </source>
</evidence>
<dbReference type="NCBIfam" id="TIGR02072">
    <property type="entry name" value="BioC"/>
    <property type="match status" value="1"/>
</dbReference>
<evidence type="ECO:0000259" key="9">
    <source>
        <dbReference type="Pfam" id="PF08241"/>
    </source>
</evidence>
<dbReference type="Gene3D" id="3.40.50.150">
    <property type="entry name" value="Vaccinia Virus protein VP39"/>
    <property type="match status" value="1"/>
</dbReference>
<dbReference type="PANTHER" id="PTHR13090">
    <property type="entry name" value="ARGININE-HYDROXYLASE NDUFAF5, MITOCHONDRIAL"/>
    <property type="match status" value="1"/>
</dbReference>
<dbReference type="SUPFAM" id="SSF53335">
    <property type="entry name" value="S-adenosyl-L-methionine-dependent methyltransferases"/>
    <property type="match status" value="1"/>
</dbReference>
<dbReference type="PANTHER" id="PTHR13090:SF1">
    <property type="entry name" value="ARGININE-HYDROXYLASE NDUFAF5, MITOCHONDRIAL"/>
    <property type="match status" value="1"/>
</dbReference>
<dbReference type="InterPro" id="IPR011814">
    <property type="entry name" value="BioC"/>
</dbReference>
<dbReference type="InterPro" id="IPR050602">
    <property type="entry name" value="Malonyl-ACP_OMT"/>
</dbReference>
<name>A0AAW7XY95_9GAMM</name>
<dbReference type="HAMAP" id="MF_00835">
    <property type="entry name" value="BioC"/>
    <property type="match status" value="1"/>
</dbReference>
<organism evidence="10 11">
    <name type="scientific">Photobacterium sanguinicancri</name>
    <dbReference type="NCBI Taxonomy" id="875932"/>
    <lineage>
        <taxon>Bacteria</taxon>
        <taxon>Pseudomonadati</taxon>
        <taxon>Pseudomonadota</taxon>
        <taxon>Gammaproteobacteria</taxon>
        <taxon>Vibrionales</taxon>
        <taxon>Vibrionaceae</taxon>
        <taxon>Photobacterium</taxon>
    </lineage>
</organism>
<evidence type="ECO:0000256" key="8">
    <source>
        <dbReference type="HAMAP-Rule" id="MF_00835"/>
    </source>
</evidence>
<evidence type="ECO:0000313" key="10">
    <source>
        <dbReference type="EMBL" id="MDO6541281.1"/>
    </source>
</evidence>
<sequence length="282" mass="31285">MTDVAKAVLAINSPESASQLEHNQYADKEAIAAAFGKAAANYDKSAAFQRLVGHQLIERLPTLMPVGSKLLDIGCGTGYFSEQLANRGFDVCATDLSLQMLEQAKQRCGNQITYQQGDAENLPFPDSRFDVAYTSLALQWCSDLSIPLKELRRVVKPGGCILFTTLAENSLYELRYAWQQVDQYQHVNHFLSQKAVKLALAQAGGEIDTLEFLPITVKYNTAVELMKDLKGIGATHLQRERKAGLASRKTIQALERAYDEFRDEKGQLPATYQVCFGVIIND</sequence>
<dbReference type="CDD" id="cd02440">
    <property type="entry name" value="AdoMet_MTases"/>
    <property type="match status" value="1"/>
</dbReference>
<dbReference type="GO" id="GO:0008757">
    <property type="term" value="F:S-adenosylmethionine-dependent methyltransferase activity"/>
    <property type="evidence" value="ECO:0007669"/>
    <property type="project" value="InterPro"/>
</dbReference>
<proteinExistence type="inferred from homology"/>
<dbReference type="Proteomes" id="UP001170624">
    <property type="component" value="Unassembled WGS sequence"/>
</dbReference>
<evidence type="ECO:0000256" key="5">
    <source>
        <dbReference type="ARBA" id="ARBA00022679"/>
    </source>
</evidence>
<keyword evidence="5 8" id="KW-0808">Transferase</keyword>
<dbReference type="GO" id="GO:0102130">
    <property type="term" value="F:malonyl-CoA methyltransferase activity"/>
    <property type="evidence" value="ECO:0007669"/>
    <property type="project" value="UniProtKB-EC"/>
</dbReference>
<dbReference type="GO" id="GO:0009102">
    <property type="term" value="P:biotin biosynthetic process"/>
    <property type="evidence" value="ECO:0007669"/>
    <property type="project" value="UniProtKB-UniRule"/>
</dbReference>
<dbReference type="InterPro" id="IPR029063">
    <property type="entry name" value="SAM-dependent_MTases_sf"/>
</dbReference>
<dbReference type="AlphaFoldDB" id="A0AAW7XY95"/>
<keyword evidence="6 8" id="KW-0949">S-adenosyl-L-methionine</keyword>
<comment type="catalytic activity">
    <reaction evidence="1 8">
        <text>malonyl-[ACP] + S-adenosyl-L-methionine = malonyl-[ACP] methyl ester + S-adenosyl-L-homocysteine</text>
        <dbReference type="Rhea" id="RHEA:17105"/>
        <dbReference type="Rhea" id="RHEA-COMP:9623"/>
        <dbReference type="Rhea" id="RHEA-COMP:9954"/>
        <dbReference type="ChEBI" id="CHEBI:57856"/>
        <dbReference type="ChEBI" id="CHEBI:59789"/>
        <dbReference type="ChEBI" id="CHEBI:78449"/>
        <dbReference type="ChEBI" id="CHEBI:78845"/>
        <dbReference type="EC" id="2.1.1.197"/>
    </reaction>
</comment>
<evidence type="ECO:0000256" key="2">
    <source>
        <dbReference type="ARBA" id="ARBA00004746"/>
    </source>
</evidence>
<feature type="domain" description="Methyltransferase type 11" evidence="9">
    <location>
        <begin position="71"/>
        <end position="163"/>
    </location>
</feature>
<keyword evidence="4 8" id="KW-0489">Methyltransferase</keyword>
<evidence type="ECO:0000256" key="3">
    <source>
        <dbReference type="ARBA" id="ARBA00012327"/>
    </source>
</evidence>
<evidence type="ECO:0000256" key="1">
    <source>
        <dbReference type="ARBA" id="ARBA00000852"/>
    </source>
</evidence>
<dbReference type="GO" id="GO:0010340">
    <property type="term" value="F:carboxyl-O-methyltransferase activity"/>
    <property type="evidence" value="ECO:0007669"/>
    <property type="project" value="UniProtKB-UniRule"/>
</dbReference>
<dbReference type="Pfam" id="PF08241">
    <property type="entry name" value="Methyltransf_11"/>
    <property type="match status" value="1"/>
</dbReference>
<dbReference type="EMBL" id="JAUOPU010000001">
    <property type="protein sequence ID" value="MDO6541281.1"/>
    <property type="molecule type" value="Genomic_DNA"/>
</dbReference>
<dbReference type="RefSeq" id="WP_303497990.1">
    <property type="nucleotide sequence ID" value="NZ_JAUOPU010000001.1"/>
</dbReference>
<accession>A0AAW7XY95</accession>
<protein>
    <recommendedName>
        <fullName evidence="3 8">Malonyl-[acyl-carrier protein] O-methyltransferase</fullName>
        <shortName evidence="8">Malonyl-ACP O-methyltransferase</shortName>
        <ecNumber evidence="3 8">2.1.1.197</ecNumber>
    </recommendedName>
    <alternativeName>
        <fullName evidence="8">Biotin synthesis protein BioC</fullName>
    </alternativeName>
</protein>
<evidence type="ECO:0000256" key="7">
    <source>
        <dbReference type="ARBA" id="ARBA00022756"/>
    </source>
</evidence>
<comment type="pathway">
    <text evidence="2 8">Cofactor biosynthesis; biotin biosynthesis.</text>
</comment>
<comment type="caution">
    <text evidence="10">The sequence shown here is derived from an EMBL/GenBank/DDBJ whole genome shotgun (WGS) entry which is preliminary data.</text>
</comment>
<dbReference type="EC" id="2.1.1.197" evidence="3 8"/>
<reference evidence="10" key="1">
    <citation type="submission" date="2023-07" db="EMBL/GenBank/DDBJ databases">
        <title>Genome content predicts the carbon catabolic preferences of heterotrophic bacteria.</title>
        <authorList>
            <person name="Gralka M."/>
        </authorList>
    </citation>
    <scope>NUCLEOTIDE SEQUENCE</scope>
    <source>
        <strain evidence="10">G2M05</strain>
    </source>
</reference>